<sequence length="113" mass="12815">MDVRWHRHFLDSLYSFFCGINAIRINPMSEPFHVLLLVATRHDDVIDVDGYTLYPSQDLLHSSLEQRRCKAEAKWQSLIAKISSMSGYHQSITENNVPPSSFAISSSKRGSGC</sequence>
<feature type="region of interest" description="Disordered" evidence="1">
    <location>
        <begin position="94"/>
        <end position="113"/>
    </location>
</feature>
<evidence type="ECO:0000256" key="1">
    <source>
        <dbReference type="SAM" id="MobiDB-lite"/>
    </source>
</evidence>
<accession>A0A085N4M4</accession>
<dbReference type="Proteomes" id="UP000030758">
    <property type="component" value="Unassembled WGS sequence"/>
</dbReference>
<reference evidence="2" key="1">
    <citation type="journal article" date="2014" name="Nat. Genet.">
        <title>Genome and transcriptome of the porcine whipworm Trichuris suis.</title>
        <authorList>
            <person name="Jex A.R."/>
            <person name="Nejsum P."/>
            <person name="Schwarz E.M."/>
            <person name="Hu L."/>
            <person name="Young N.D."/>
            <person name="Hall R.S."/>
            <person name="Korhonen P.K."/>
            <person name="Liao S."/>
            <person name="Thamsborg S."/>
            <person name="Xia J."/>
            <person name="Xu P."/>
            <person name="Wang S."/>
            <person name="Scheerlinck J.P."/>
            <person name="Hofmann A."/>
            <person name="Sternberg P.W."/>
            <person name="Wang J."/>
            <person name="Gasser R.B."/>
        </authorList>
    </citation>
    <scope>NUCLEOTIDE SEQUENCE [LARGE SCALE GENOMIC DNA]</scope>
    <source>
        <strain evidence="2">DCEP-RM93F</strain>
    </source>
</reference>
<organism evidence="2">
    <name type="scientific">Trichuris suis</name>
    <name type="common">pig whipworm</name>
    <dbReference type="NCBI Taxonomy" id="68888"/>
    <lineage>
        <taxon>Eukaryota</taxon>
        <taxon>Metazoa</taxon>
        <taxon>Ecdysozoa</taxon>
        <taxon>Nematoda</taxon>
        <taxon>Enoplea</taxon>
        <taxon>Dorylaimia</taxon>
        <taxon>Trichinellida</taxon>
        <taxon>Trichuridae</taxon>
        <taxon>Trichuris</taxon>
    </lineage>
</organism>
<proteinExistence type="predicted"/>
<protein>
    <submittedName>
        <fullName evidence="2">Uncharacterized protein</fullName>
    </submittedName>
</protein>
<evidence type="ECO:0000313" key="2">
    <source>
        <dbReference type="EMBL" id="KFD64420.1"/>
    </source>
</evidence>
<name>A0A085N4M4_9BILA</name>
<dbReference type="EMBL" id="KL367556">
    <property type="protein sequence ID" value="KFD64420.1"/>
    <property type="molecule type" value="Genomic_DNA"/>
</dbReference>
<dbReference type="AlphaFoldDB" id="A0A085N4M4"/>
<gene>
    <name evidence="2" type="ORF">M514_23444</name>
</gene>